<dbReference type="InterPro" id="IPR048342">
    <property type="entry name" value="DUF1285_C"/>
</dbReference>
<feature type="domain" description="DUF1285" evidence="1">
    <location>
        <begin position="26"/>
        <end position="93"/>
    </location>
</feature>
<dbReference type="RefSeq" id="WP_185801696.1">
    <property type="nucleotide sequence ID" value="NZ_JACJVJ010000002.1"/>
</dbReference>
<feature type="domain" description="DUF1285" evidence="2">
    <location>
        <begin position="94"/>
        <end position="183"/>
    </location>
</feature>
<sequence length="187" mass="20322">MTAPLASLSPHSLAEIAALAEARKLPPVDSWHPARGGEIDIRIARDGSWYHEGDRIEREALVRLFSTILRRESDGGYVLVTPAEKLAIEVEDAPFVAVEMKSEAEGEARTLAFRLNTGDLVVAGPDHPLALKESREGPLPYLHVRGGLDALVGRAVYYELADLALAEDNSPLGLWSDGAFFALDPEQ</sequence>
<dbReference type="AlphaFoldDB" id="A0A842HZP5"/>
<dbReference type="InterPro" id="IPR048341">
    <property type="entry name" value="DUF1285_N"/>
</dbReference>
<evidence type="ECO:0000259" key="2">
    <source>
        <dbReference type="Pfam" id="PF21028"/>
    </source>
</evidence>
<protein>
    <submittedName>
        <fullName evidence="3">DUF1285 domain-containing protein</fullName>
    </submittedName>
</protein>
<dbReference type="Gene3D" id="2.30.270.10">
    <property type="entry name" value="duf1285 protein"/>
    <property type="match status" value="1"/>
</dbReference>
<dbReference type="Proteomes" id="UP000564378">
    <property type="component" value="Unassembled WGS sequence"/>
</dbReference>
<dbReference type="Pfam" id="PF06938">
    <property type="entry name" value="DUF1285_N"/>
    <property type="match status" value="1"/>
</dbReference>
<keyword evidence="4" id="KW-1185">Reference proteome</keyword>
<comment type="caution">
    <text evidence="3">The sequence shown here is derived from an EMBL/GenBank/DDBJ whole genome shotgun (WGS) entry which is preliminary data.</text>
</comment>
<name>A0A842HZP5_9SPHN</name>
<evidence type="ECO:0000259" key="1">
    <source>
        <dbReference type="Pfam" id="PF06938"/>
    </source>
</evidence>
<dbReference type="PIRSF" id="PIRSF029557">
    <property type="entry name" value="UCP029557"/>
    <property type="match status" value="1"/>
</dbReference>
<dbReference type="InterPro" id="IPR023361">
    <property type="entry name" value="DUF1285_beta_roll_sf"/>
</dbReference>
<evidence type="ECO:0000313" key="4">
    <source>
        <dbReference type="Proteomes" id="UP000564378"/>
    </source>
</evidence>
<reference evidence="3 4" key="1">
    <citation type="submission" date="2020-08" db="EMBL/GenBank/DDBJ databases">
        <title>Draft genome sequence of Parasphingopyxis sp. GrpM-11.</title>
        <authorList>
            <person name="Oh J."/>
            <person name="Roh D.-H."/>
        </authorList>
    </citation>
    <scope>NUCLEOTIDE SEQUENCE [LARGE SCALE GENOMIC DNA]</scope>
    <source>
        <strain evidence="3 4">GrpM-11</strain>
    </source>
</reference>
<organism evidence="3 4">
    <name type="scientific">Parasphingopyxis marina</name>
    <dbReference type="NCBI Taxonomy" id="2761622"/>
    <lineage>
        <taxon>Bacteria</taxon>
        <taxon>Pseudomonadati</taxon>
        <taxon>Pseudomonadota</taxon>
        <taxon>Alphaproteobacteria</taxon>
        <taxon>Sphingomonadales</taxon>
        <taxon>Sphingomonadaceae</taxon>
        <taxon>Parasphingopyxis</taxon>
    </lineage>
</organism>
<gene>
    <name evidence="3" type="ORF">H6P80_12520</name>
</gene>
<dbReference type="Pfam" id="PF21028">
    <property type="entry name" value="DUF1285_C"/>
    <property type="match status" value="1"/>
</dbReference>
<dbReference type="Gene3D" id="3.10.540.10">
    <property type="entry name" value="duf1285 like domain"/>
    <property type="match status" value="1"/>
</dbReference>
<dbReference type="InterPro" id="IPR010707">
    <property type="entry name" value="DUF1285"/>
</dbReference>
<dbReference type="EMBL" id="JACJVJ010000002">
    <property type="protein sequence ID" value="MBC2778442.1"/>
    <property type="molecule type" value="Genomic_DNA"/>
</dbReference>
<evidence type="ECO:0000313" key="3">
    <source>
        <dbReference type="EMBL" id="MBC2778442.1"/>
    </source>
</evidence>
<proteinExistence type="predicted"/>
<accession>A0A842HZP5</accession>